<dbReference type="Proteomes" id="UP001202328">
    <property type="component" value="Unassembled WGS sequence"/>
</dbReference>
<evidence type="ECO:0000313" key="2">
    <source>
        <dbReference type="EMBL" id="KAI3928173.1"/>
    </source>
</evidence>
<feature type="transmembrane region" description="Helical" evidence="1">
    <location>
        <begin position="36"/>
        <end position="55"/>
    </location>
</feature>
<dbReference type="EMBL" id="JAJJMB010007708">
    <property type="protein sequence ID" value="KAI3928173.1"/>
    <property type="molecule type" value="Genomic_DNA"/>
</dbReference>
<dbReference type="AlphaFoldDB" id="A0AAD4SXB4"/>
<feature type="non-terminal residue" evidence="2">
    <location>
        <position position="1"/>
    </location>
</feature>
<evidence type="ECO:0000313" key="3">
    <source>
        <dbReference type="Proteomes" id="UP001202328"/>
    </source>
</evidence>
<comment type="caution">
    <text evidence="2">The sequence shown here is derived from an EMBL/GenBank/DDBJ whole genome shotgun (WGS) entry which is preliminary data.</text>
</comment>
<gene>
    <name evidence="2" type="ORF">MKW98_023774</name>
</gene>
<keyword evidence="1" id="KW-1133">Transmembrane helix</keyword>
<name>A0AAD4SXB4_9MAGN</name>
<keyword evidence="3" id="KW-1185">Reference proteome</keyword>
<keyword evidence="1" id="KW-0472">Membrane</keyword>
<reference evidence="2" key="1">
    <citation type="submission" date="2022-04" db="EMBL/GenBank/DDBJ databases">
        <title>A functionally conserved STORR gene fusion in Papaver species that diverged 16.8 million years ago.</title>
        <authorList>
            <person name="Catania T."/>
        </authorList>
    </citation>
    <scope>NUCLEOTIDE SEQUENCE</scope>
    <source>
        <strain evidence="2">S-188037</strain>
    </source>
</reference>
<protein>
    <submittedName>
        <fullName evidence="2">Uncharacterized protein</fullName>
    </submittedName>
</protein>
<evidence type="ECO:0000256" key="1">
    <source>
        <dbReference type="SAM" id="Phobius"/>
    </source>
</evidence>
<accession>A0AAD4SXB4</accession>
<keyword evidence="1" id="KW-0812">Transmembrane</keyword>
<organism evidence="2 3">
    <name type="scientific">Papaver atlanticum</name>
    <dbReference type="NCBI Taxonomy" id="357466"/>
    <lineage>
        <taxon>Eukaryota</taxon>
        <taxon>Viridiplantae</taxon>
        <taxon>Streptophyta</taxon>
        <taxon>Embryophyta</taxon>
        <taxon>Tracheophyta</taxon>
        <taxon>Spermatophyta</taxon>
        <taxon>Magnoliopsida</taxon>
        <taxon>Ranunculales</taxon>
        <taxon>Papaveraceae</taxon>
        <taxon>Papaveroideae</taxon>
        <taxon>Papaver</taxon>
    </lineage>
</organism>
<proteinExistence type="predicted"/>
<feature type="non-terminal residue" evidence="2">
    <location>
        <position position="63"/>
    </location>
</feature>
<sequence length="63" mass="7297">TTFGSYDRGRSSLAILFTYTSWFVKKYNKGRTDTRLHAVMMLCSFLLVVMYLLIFSRLCSTGK</sequence>